<dbReference type="Pfam" id="PF01381">
    <property type="entry name" value="HTH_3"/>
    <property type="match status" value="1"/>
</dbReference>
<reference evidence="3 4" key="1">
    <citation type="submission" date="2015-07" db="EMBL/GenBank/DDBJ databases">
        <title>High-quality draft genome sequence of Oceanobacillus caeni HM6, a bacillus isolated from a human feces.</title>
        <authorList>
            <person name="Kumar J."/>
            <person name="Verma M.K."/>
            <person name="Pandey R."/>
            <person name="Bhambi M."/>
            <person name="Chauhan N."/>
        </authorList>
    </citation>
    <scope>NUCLEOTIDE SEQUENCE [LARGE SCALE GENOMIC DNA]</scope>
    <source>
        <strain evidence="3 4">HM6</strain>
    </source>
</reference>
<dbReference type="EMBL" id="LGTK01000117">
    <property type="protein sequence ID" value="KPH69316.1"/>
    <property type="molecule type" value="Genomic_DNA"/>
</dbReference>
<evidence type="ECO:0000259" key="2">
    <source>
        <dbReference type="PROSITE" id="PS50943"/>
    </source>
</evidence>
<accession>A0ABR5MF62</accession>
<evidence type="ECO:0000313" key="4">
    <source>
        <dbReference type="Proteomes" id="UP000037854"/>
    </source>
</evidence>
<evidence type="ECO:0000256" key="1">
    <source>
        <dbReference type="ARBA" id="ARBA00023125"/>
    </source>
</evidence>
<dbReference type="InterPro" id="IPR050807">
    <property type="entry name" value="TransReg_Diox_bact_type"/>
</dbReference>
<keyword evidence="1" id="KW-0238">DNA-binding</keyword>
<keyword evidence="4" id="KW-1185">Reference proteome</keyword>
<dbReference type="InterPro" id="IPR010982">
    <property type="entry name" value="Lambda_DNA-bd_dom_sf"/>
</dbReference>
<evidence type="ECO:0000313" key="3">
    <source>
        <dbReference type="EMBL" id="KPH69316.1"/>
    </source>
</evidence>
<comment type="caution">
    <text evidence="3">The sequence shown here is derived from an EMBL/GenBank/DDBJ whole genome shotgun (WGS) entry which is preliminary data.</text>
</comment>
<sequence length="120" mass="13555">MDDLQAGKLIRRLRRESKLTMVDFAKQIGLSQPSLSRIESGNQEITFSLLEKICKALNISMGDFLYALEGESKLQNIELSEEDDANTEEELDAKLNKMISSLSLEQKKGLYTLLLPFAKD</sequence>
<protein>
    <submittedName>
        <fullName evidence="3">XRE family transcriptional regulator</fullName>
    </submittedName>
</protein>
<proteinExistence type="predicted"/>
<name>A0ABR5MF62_9BACI</name>
<dbReference type="InterPro" id="IPR001387">
    <property type="entry name" value="Cro/C1-type_HTH"/>
</dbReference>
<gene>
    <name evidence="3" type="ORF">AFL42_17225</name>
</gene>
<dbReference type="SMART" id="SM00530">
    <property type="entry name" value="HTH_XRE"/>
    <property type="match status" value="1"/>
</dbReference>
<feature type="domain" description="HTH cro/C1-type" evidence="2">
    <location>
        <begin position="10"/>
        <end position="64"/>
    </location>
</feature>
<dbReference type="CDD" id="cd00093">
    <property type="entry name" value="HTH_XRE"/>
    <property type="match status" value="1"/>
</dbReference>
<dbReference type="PANTHER" id="PTHR46797">
    <property type="entry name" value="HTH-TYPE TRANSCRIPTIONAL REGULATOR"/>
    <property type="match status" value="1"/>
</dbReference>
<dbReference type="PROSITE" id="PS50943">
    <property type="entry name" value="HTH_CROC1"/>
    <property type="match status" value="1"/>
</dbReference>
<dbReference type="PANTHER" id="PTHR46797:SF1">
    <property type="entry name" value="METHYLPHOSPHONATE SYNTHASE"/>
    <property type="match status" value="1"/>
</dbReference>
<organism evidence="3 4">
    <name type="scientific">Oceanobacillus caeni</name>
    <dbReference type="NCBI Taxonomy" id="405946"/>
    <lineage>
        <taxon>Bacteria</taxon>
        <taxon>Bacillati</taxon>
        <taxon>Bacillota</taxon>
        <taxon>Bacilli</taxon>
        <taxon>Bacillales</taxon>
        <taxon>Bacillaceae</taxon>
        <taxon>Oceanobacillus</taxon>
    </lineage>
</organism>
<dbReference type="Gene3D" id="1.10.260.40">
    <property type="entry name" value="lambda repressor-like DNA-binding domains"/>
    <property type="match status" value="1"/>
</dbReference>
<dbReference type="RefSeq" id="WP_060669336.1">
    <property type="nucleotide sequence ID" value="NZ_JAHHXM010000019.1"/>
</dbReference>
<dbReference type="Proteomes" id="UP000037854">
    <property type="component" value="Unassembled WGS sequence"/>
</dbReference>
<dbReference type="SUPFAM" id="SSF47413">
    <property type="entry name" value="lambda repressor-like DNA-binding domains"/>
    <property type="match status" value="1"/>
</dbReference>